<name>A0A3B1J4Q2_ASTMX</name>
<feature type="compositionally biased region" description="Acidic residues" evidence="1">
    <location>
        <begin position="299"/>
        <end position="308"/>
    </location>
</feature>
<sequence>MPSLSQLCATTGLPFLAWLSLLPLILYLNIGVHGATLREPQLWGNEPNAFRPSSQAPPPPSAAMLQALQYIQSLSKRTLHDPVINIDKPDVPEDDLEDLERVRAMLQLATPARTSSGMRDSRGEHRGEEDEGDGEEEKEDDKAQQWIQAVLSTLQQTEDQMSPQKTPHRESTHSLKSSHPLLTLSPAVEAKQEQEQWTGPGDYGRSLFDNQGVRRHHRKFPLLFEDKHGQDQPLKRTNENAEEQYTPQKLATLQSVFEELSRMPNSELKSDSKQQNTEDSEEGEESDRYREKKMVFDDILGDDEELMPLEERTEQVEEETHRREYNGGFGRGRDAQEQEDNIEDREDKRSSQLDLLETTKEKEDPDDLSRLVDYYLMKVLEKTEQEQEQKRDQGKETEEKDSEDQEEEDEEDEEDSDREEERREDEEEESEERDKRRASLPQYTVDPQSLYQLIQISKKLQIPPEDILDLLESEGNRKLGKSWQRKPTQSKIPLLRYPGLYSTRKSPGTAPVYQRPLLQTSAPQMSSITQDILRILGLANMAKPNDKPLLRLNQYKSAPLALNYYMSERELPDYALSDTSRDQREADYDDTLGEDELASLLAAEMLAQRPRRSTQGVHDYFDQSVQSMPENRQSEQEETGESENDEETLLRILKYLNPESEDADETDINGKTVSGM</sequence>
<reference evidence="2" key="4">
    <citation type="submission" date="2025-09" db="UniProtKB">
        <authorList>
            <consortium name="Ensembl"/>
        </authorList>
    </citation>
    <scope>IDENTIFICATION</scope>
</reference>
<keyword evidence="3" id="KW-1185">Reference proteome</keyword>
<proteinExistence type="predicted"/>
<accession>A0A3B1J4Q2</accession>
<dbReference type="InterPro" id="IPR038858">
    <property type="entry name" value="ScgII"/>
</dbReference>
<feature type="compositionally biased region" description="Polar residues" evidence="1">
    <location>
        <begin position="155"/>
        <end position="165"/>
    </location>
</feature>
<feature type="compositionally biased region" description="Acidic residues" evidence="1">
    <location>
        <begin position="399"/>
        <end position="431"/>
    </location>
</feature>
<reference evidence="2" key="3">
    <citation type="submission" date="2025-08" db="UniProtKB">
        <authorList>
            <consortium name="Ensembl"/>
        </authorList>
    </citation>
    <scope>IDENTIFICATION</scope>
</reference>
<reference evidence="3" key="1">
    <citation type="submission" date="2013-03" db="EMBL/GenBank/DDBJ databases">
        <authorList>
            <person name="Jeffery W."/>
            <person name="Warren W."/>
            <person name="Wilson R.K."/>
        </authorList>
    </citation>
    <scope>NUCLEOTIDE SEQUENCE</scope>
    <source>
        <strain evidence="3">female</strain>
    </source>
</reference>
<feature type="compositionally biased region" description="Acidic residues" evidence="1">
    <location>
        <begin position="636"/>
        <end position="647"/>
    </location>
</feature>
<evidence type="ECO:0000256" key="1">
    <source>
        <dbReference type="SAM" id="MobiDB-lite"/>
    </source>
</evidence>
<feature type="compositionally biased region" description="Basic and acidic residues" evidence="1">
    <location>
        <begin position="286"/>
        <end position="296"/>
    </location>
</feature>
<feature type="compositionally biased region" description="Acidic residues" evidence="1">
    <location>
        <begin position="129"/>
        <end position="139"/>
    </location>
</feature>
<feature type="compositionally biased region" description="Basic and acidic residues" evidence="1">
    <location>
        <begin position="224"/>
        <end position="239"/>
    </location>
</feature>
<feature type="region of interest" description="Disordered" evidence="1">
    <location>
        <begin position="382"/>
        <end position="443"/>
    </location>
</feature>
<feature type="compositionally biased region" description="Basic and acidic residues" evidence="1">
    <location>
        <begin position="382"/>
        <end position="398"/>
    </location>
</feature>
<organism evidence="2 3">
    <name type="scientific">Astyanax mexicanus</name>
    <name type="common">Blind cave fish</name>
    <name type="synonym">Astyanax fasciatus mexicanus</name>
    <dbReference type="NCBI Taxonomy" id="7994"/>
    <lineage>
        <taxon>Eukaryota</taxon>
        <taxon>Metazoa</taxon>
        <taxon>Chordata</taxon>
        <taxon>Craniata</taxon>
        <taxon>Vertebrata</taxon>
        <taxon>Euteleostomi</taxon>
        <taxon>Actinopterygii</taxon>
        <taxon>Neopterygii</taxon>
        <taxon>Teleostei</taxon>
        <taxon>Ostariophysi</taxon>
        <taxon>Characiformes</taxon>
        <taxon>Characoidei</taxon>
        <taxon>Acestrorhamphidae</taxon>
        <taxon>Acestrorhamphinae</taxon>
        <taxon>Astyanax</taxon>
    </lineage>
</organism>
<feature type="compositionally biased region" description="Polar residues" evidence="1">
    <location>
        <begin position="243"/>
        <end position="255"/>
    </location>
</feature>
<dbReference type="STRING" id="7994.ENSAMXP00000036881"/>
<dbReference type="PANTHER" id="PTHR15119:SF1">
    <property type="entry name" value="SECRETOGRANIN-2-RELATED"/>
    <property type="match status" value="1"/>
</dbReference>
<dbReference type="Ensembl" id="ENSAMXT00000045946.1">
    <property type="protein sequence ID" value="ENSAMXP00000036881.1"/>
    <property type="gene ID" value="ENSAMXG00000032604.1"/>
</dbReference>
<reference evidence="3" key="2">
    <citation type="journal article" date="2014" name="Nat. Commun.">
        <title>The cavefish genome reveals candidate genes for eye loss.</title>
        <authorList>
            <person name="McGaugh S.E."/>
            <person name="Gross J.B."/>
            <person name="Aken B."/>
            <person name="Blin M."/>
            <person name="Borowsky R."/>
            <person name="Chalopin D."/>
            <person name="Hinaux H."/>
            <person name="Jeffery W.R."/>
            <person name="Keene A."/>
            <person name="Ma L."/>
            <person name="Minx P."/>
            <person name="Murphy D."/>
            <person name="O'Quin K.E."/>
            <person name="Retaux S."/>
            <person name="Rohner N."/>
            <person name="Searle S.M."/>
            <person name="Stahl B.A."/>
            <person name="Tabin C."/>
            <person name="Volff J.N."/>
            <person name="Yoshizawa M."/>
            <person name="Warren W.C."/>
        </authorList>
    </citation>
    <scope>NUCLEOTIDE SEQUENCE [LARGE SCALE GENOMIC DNA]</scope>
    <source>
        <strain evidence="3">female</strain>
    </source>
</reference>
<dbReference type="AlphaFoldDB" id="A0A3B1J4Q2"/>
<protein>
    <submittedName>
        <fullName evidence="2">Secretogranin II</fullName>
    </submittedName>
</protein>
<evidence type="ECO:0000313" key="3">
    <source>
        <dbReference type="Proteomes" id="UP000018467"/>
    </source>
</evidence>
<evidence type="ECO:0000313" key="2">
    <source>
        <dbReference type="Ensembl" id="ENSAMXP00000036881.1"/>
    </source>
</evidence>
<feature type="region of interest" description="Disordered" evidence="1">
    <location>
        <begin position="623"/>
        <end position="676"/>
    </location>
</feature>
<feature type="compositionally biased region" description="Basic and acidic residues" evidence="1">
    <location>
        <begin position="345"/>
        <end position="370"/>
    </location>
</feature>
<dbReference type="GeneTree" id="ENSGT00390000010895"/>
<dbReference type="InParanoid" id="A0A3B1J4Q2"/>
<dbReference type="Proteomes" id="UP000018467">
    <property type="component" value="Unassembled WGS sequence"/>
</dbReference>
<feature type="compositionally biased region" description="Basic and acidic residues" evidence="1">
    <location>
        <begin position="309"/>
        <end position="336"/>
    </location>
</feature>
<dbReference type="Bgee" id="ENSAMXG00000032604">
    <property type="expression patterns" value="Expressed in brain and 8 other cell types or tissues"/>
</dbReference>
<feature type="compositionally biased region" description="Basic and acidic residues" evidence="1">
    <location>
        <begin position="119"/>
        <end position="128"/>
    </location>
</feature>
<dbReference type="PANTHER" id="PTHR15119">
    <property type="entry name" value="SECRETOGRANIN II"/>
    <property type="match status" value="1"/>
</dbReference>
<feature type="region of interest" description="Disordered" evidence="1">
    <location>
        <begin position="108"/>
        <end position="143"/>
    </location>
</feature>
<feature type="region of interest" description="Disordered" evidence="1">
    <location>
        <begin position="155"/>
        <end position="370"/>
    </location>
</feature>